<dbReference type="AlphaFoldDB" id="A0A4R3VR61"/>
<feature type="domain" description="Transposase InsH N-terminal" evidence="1">
    <location>
        <begin position="23"/>
        <end position="104"/>
    </location>
</feature>
<comment type="caution">
    <text evidence="2">The sequence shown here is derived from an EMBL/GenBank/DDBJ whole genome shotgun (WGS) entry which is preliminary data.</text>
</comment>
<evidence type="ECO:0000259" key="1">
    <source>
        <dbReference type="Pfam" id="PF05598"/>
    </source>
</evidence>
<dbReference type="InterPro" id="IPR008490">
    <property type="entry name" value="Transposase_InsH_N"/>
</dbReference>
<organism evidence="2 3">
    <name type="scientific">Sphingobacterium alimentarium</name>
    <dbReference type="NCBI Taxonomy" id="797292"/>
    <lineage>
        <taxon>Bacteria</taxon>
        <taxon>Pseudomonadati</taxon>
        <taxon>Bacteroidota</taxon>
        <taxon>Sphingobacteriia</taxon>
        <taxon>Sphingobacteriales</taxon>
        <taxon>Sphingobacteriaceae</taxon>
        <taxon>Sphingobacterium</taxon>
    </lineage>
</organism>
<dbReference type="Proteomes" id="UP000295197">
    <property type="component" value="Unassembled WGS sequence"/>
</dbReference>
<reference evidence="2 3" key="1">
    <citation type="submission" date="2019-03" db="EMBL/GenBank/DDBJ databases">
        <title>Genomic Encyclopedia of Type Strains, Phase IV (KMG-IV): sequencing the most valuable type-strain genomes for metagenomic binning, comparative biology and taxonomic classification.</title>
        <authorList>
            <person name="Goeker M."/>
        </authorList>
    </citation>
    <scope>NUCLEOTIDE SEQUENCE [LARGE SCALE GENOMIC DNA]</scope>
    <source>
        <strain evidence="2 3">DSM 22362</strain>
    </source>
</reference>
<sequence>MDIRMLSTQQKIQFSSYSGLYDIIVPNDNLLRKINDLIDFSFIYDELLAKYCHTNGHTAESPIKMFKYLLLKTIYTVSDVDVVERSRYDMSFKYFLEMAPEEDVIN</sequence>
<protein>
    <submittedName>
        <fullName evidence="2">Transposase-like protein DUF772</fullName>
    </submittedName>
</protein>
<accession>A0A4R3VR61</accession>
<proteinExistence type="predicted"/>
<dbReference type="EMBL" id="SMBZ01000036">
    <property type="protein sequence ID" value="TCV10187.1"/>
    <property type="molecule type" value="Genomic_DNA"/>
</dbReference>
<keyword evidence="3" id="KW-1185">Reference proteome</keyword>
<gene>
    <name evidence="2" type="ORF">EDC17_103632</name>
</gene>
<evidence type="ECO:0000313" key="3">
    <source>
        <dbReference type="Proteomes" id="UP000295197"/>
    </source>
</evidence>
<name>A0A4R3VR61_9SPHI</name>
<dbReference type="Pfam" id="PF05598">
    <property type="entry name" value="DUF772"/>
    <property type="match status" value="1"/>
</dbReference>
<evidence type="ECO:0000313" key="2">
    <source>
        <dbReference type="EMBL" id="TCV10187.1"/>
    </source>
</evidence>